<gene>
    <name evidence="4" type="ordered locus">Saro_3702</name>
</gene>
<organism evidence="4 5">
    <name type="scientific">Novosphingobium aromaticivorans (strain ATCC 700278 / DSM 12444 / CCUG 56034 / CIP 105152 / NBRC 16084 / F199)</name>
    <dbReference type="NCBI Taxonomy" id="279238"/>
    <lineage>
        <taxon>Bacteria</taxon>
        <taxon>Pseudomonadati</taxon>
        <taxon>Pseudomonadota</taxon>
        <taxon>Alphaproteobacteria</taxon>
        <taxon>Sphingomonadales</taxon>
        <taxon>Sphingomonadaceae</taxon>
        <taxon>Novosphingobium</taxon>
    </lineage>
</organism>
<dbReference type="EMBL" id="CP000677">
    <property type="protein sequence ID" value="ABP64561.1"/>
    <property type="molecule type" value="Genomic_DNA"/>
</dbReference>
<dbReference type="RefSeq" id="WP_011906945.1">
    <property type="nucleotide sequence ID" value="NC_009427.1"/>
</dbReference>
<evidence type="ECO:0000313" key="5">
    <source>
        <dbReference type="Proteomes" id="UP000009134"/>
    </source>
</evidence>
<dbReference type="HOGENOM" id="CLU_091245_0_0_5"/>
<dbReference type="PANTHER" id="PTHR30055">
    <property type="entry name" value="HTH-TYPE TRANSCRIPTIONAL REGULATOR RUTR"/>
    <property type="match status" value="1"/>
</dbReference>
<feature type="DNA-binding region" description="H-T-H motif" evidence="2">
    <location>
        <begin position="33"/>
        <end position="52"/>
    </location>
</feature>
<dbReference type="GO" id="GO:0000976">
    <property type="term" value="F:transcription cis-regulatory region binding"/>
    <property type="evidence" value="ECO:0007669"/>
    <property type="project" value="TreeGrafter"/>
</dbReference>
<dbReference type="PROSITE" id="PS50977">
    <property type="entry name" value="HTH_TETR_2"/>
    <property type="match status" value="1"/>
</dbReference>
<sequence>MTKRTRLTAKDRKALILANARAIFAQNGYEAARTQDIARRSGVSEALMYQHFPSKEALYRAVLREVIREQDESYAALVTRELDGRAVVRNVRAYFQIVVGQTEPRFKDGFRLLLASLLVDTNFATLVYRRAQRLMNRRIARALENARETGDIVGRKISVANTSLFTEHIGTVLNVLATNIERSPYEGNAEDLIRDAVWFCCRAV</sequence>
<dbReference type="Proteomes" id="UP000009134">
    <property type="component" value="Plasmid pNL2"/>
</dbReference>
<dbReference type="AlphaFoldDB" id="A4XF50"/>
<dbReference type="eggNOG" id="COG1309">
    <property type="taxonomic scope" value="Bacteria"/>
</dbReference>
<dbReference type="InterPro" id="IPR001647">
    <property type="entry name" value="HTH_TetR"/>
</dbReference>
<keyword evidence="5" id="KW-1185">Reference proteome</keyword>
<name>A4XF50_NOVAD</name>
<proteinExistence type="predicted"/>
<dbReference type="GO" id="GO:0003700">
    <property type="term" value="F:DNA-binding transcription factor activity"/>
    <property type="evidence" value="ECO:0007669"/>
    <property type="project" value="TreeGrafter"/>
</dbReference>
<dbReference type="Pfam" id="PF00440">
    <property type="entry name" value="TetR_N"/>
    <property type="match status" value="1"/>
</dbReference>
<evidence type="ECO:0000256" key="2">
    <source>
        <dbReference type="PROSITE-ProRule" id="PRU00335"/>
    </source>
</evidence>
<evidence type="ECO:0000259" key="3">
    <source>
        <dbReference type="PROSITE" id="PS50977"/>
    </source>
</evidence>
<geneLocation type="plasmid" evidence="4 5">
    <name>pNL2</name>
</geneLocation>
<dbReference type="KEGG" id="nar:Saro_3702"/>
<protein>
    <submittedName>
        <fullName evidence="4">Transcriptional regulator, TetR family</fullName>
    </submittedName>
</protein>
<keyword evidence="1 2" id="KW-0238">DNA-binding</keyword>
<dbReference type="Gene3D" id="1.10.10.60">
    <property type="entry name" value="Homeodomain-like"/>
    <property type="match status" value="1"/>
</dbReference>
<keyword evidence="4" id="KW-0614">Plasmid</keyword>
<evidence type="ECO:0000313" key="4">
    <source>
        <dbReference type="EMBL" id="ABP64561.1"/>
    </source>
</evidence>
<dbReference type="InterPro" id="IPR050109">
    <property type="entry name" value="HTH-type_TetR-like_transc_reg"/>
</dbReference>
<dbReference type="SUPFAM" id="SSF46689">
    <property type="entry name" value="Homeodomain-like"/>
    <property type="match status" value="1"/>
</dbReference>
<reference evidence="4 5" key="1">
    <citation type="submission" date="2007-04" db="EMBL/GenBank/DDBJ databases">
        <title>Complete sequence of plasmid pNL2 of Novosphingobium aromaticivorans DSM 12444.</title>
        <authorList>
            <consortium name="US DOE Joint Genome Institute"/>
            <person name="Copeland A."/>
            <person name="Lucas S."/>
            <person name="Lapidus A."/>
            <person name="Barry K."/>
            <person name="Detter J.C."/>
            <person name="Glavina del Rio T."/>
            <person name="Hammon N."/>
            <person name="Israni S."/>
            <person name="Dalin E."/>
            <person name="Tice H."/>
            <person name="Pitluck S."/>
            <person name="Chertkov O."/>
            <person name="Han C."/>
            <person name="Thomson S."/>
            <person name="Schmutz J."/>
            <person name="Larimer F."/>
            <person name="Land M."/>
            <person name="Kyrpides N."/>
            <person name="Ivanova N."/>
            <person name="Fredrickson J."/>
            <person name="Romine M.F."/>
            <person name="Richardson P."/>
        </authorList>
    </citation>
    <scope>NUCLEOTIDE SEQUENCE [LARGE SCALE GENOMIC DNA]</scope>
    <source>
        <strain evidence="5">ATCC 700278 / DSM 12444 / CCUG 56034 / CIP 105152 / NBRC 16084 / F199</strain>
        <plasmid evidence="4 5">pNL2</plasmid>
    </source>
</reference>
<dbReference type="PANTHER" id="PTHR30055:SF223">
    <property type="entry name" value="HTH-TYPE TRANSCRIPTIONAL REGULATOR UIDR"/>
    <property type="match status" value="1"/>
</dbReference>
<dbReference type="PRINTS" id="PR00455">
    <property type="entry name" value="HTHTETR"/>
</dbReference>
<feature type="domain" description="HTH tetR-type" evidence="3">
    <location>
        <begin position="10"/>
        <end position="70"/>
    </location>
</feature>
<accession>A4XF50</accession>
<dbReference type="Gene3D" id="1.10.357.10">
    <property type="entry name" value="Tetracycline Repressor, domain 2"/>
    <property type="match status" value="1"/>
</dbReference>
<evidence type="ECO:0000256" key="1">
    <source>
        <dbReference type="ARBA" id="ARBA00023125"/>
    </source>
</evidence>
<dbReference type="InterPro" id="IPR009057">
    <property type="entry name" value="Homeodomain-like_sf"/>
</dbReference>